<evidence type="ECO:0000313" key="1">
    <source>
        <dbReference type="EMBL" id="GJU04327.1"/>
    </source>
</evidence>
<keyword evidence="2" id="KW-1185">Reference proteome</keyword>
<comment type="caution">
    <text evidence="1">The sequence shown here is derived from an EMBL/GenBank/DDBJ whole genome shotgun (WGS) entry which is preliminary data.</text>
</comment>
<accession>A0ABQ5IVT2</accession>
<sequence>MLSTSPFGWLSNGVLLEEKPERGPEEKRLSKIGLRHHLVLEELELVKIIPSTLVEIDPPILVVLMVLHRRKTGRSNFGLQPSESRGSPSKRLESGRIANLAIIHGEVVIVEEGEMPYPRGCRGCRVKGWEDTRIDLDLGSTSGIRACALRNFDLEVMELENTQNNALAKLPMLKLREYEMWEIRSKQYFQIQDYALWRVLGELKFLGTYSCNNTTRNWLQKLVSRLAILGVVTPPKDLNVKFLRSLPSEWDTHIVVWMNKPNFDTMGLDDLYNNFKNVEHKVKKSAGASNDDKNLAFVTTLGNVCYRWCLLLIGSGHEGKRFRVNMALMALSDSEVKNDKSCLKNCLKNYEALKKQYDDLLVKLSDTGFKAATYKRGLTTLEDQIVKYKEHEVLFSEEIALLKRSVGSKEYKLGLLRTELEKVKQETEGVNFKIAKFDKSTKDLNEMLERHITDKSKKGVGYNAVPSPHPLILNRPTTLDYLNYRKNNDAPIIEDWVSDDEEQDGSKTKPEKKTVILLQQLLIIDKPCTQTYGSKSSLNEDWLKSFNIARPVNTLRPFRSTVNTIKARGFNVIKPSACWVWRPIKPNGASLSNSQLNDKGLVDSGCSRHMTGNIAHLSDFKDFDGGYVTFGGGAYGGRITGRNVVCSSSVGFNTTQQMVISSPCLIDIKKTTSPEQMATALASPKQMAIGKDYSNPLMAGSLPKTIHCVTLGAKRIERIELVLPRDELVLLSQQLVLLEENSSYCSRLQLPVLNQSVNTAKITAVGEKVNAAESLLVVSTEVNAN</sequence>
<evidence type="ECO:0000313" key="2">
    <source>
        <dbReference type="Proteomes" id="UP001151760"/>
    </source>
</evidence>
<protein>
    <submittedName>
        <fullName evidence="1">Uncharacterized protein</fullName>
    </submittedName>
</protein>
<reference evidence="1" key="1">
    <citation type="journal article" date="2022" name="Int. J. Mol. Sci.">
        <title>Draft Genome of Tanacetum Coccineum: Genomic Comparison of Closely Related Tanacetum-Family Plants.</title>
        <authorList>
            <person name="Yamashiro T."/>
            <person name="Shiraishi A."/>
            <person name="Nakayama K."/>
            <person name="Satake H."/>
        </authorList>
    </citation>
    <scope>NUCLEOTIDE SEQUENCE</scope>
</reference>
<name>A0ABQ5IVT2_9ASTR</name>
<dbReference type="Proteomes" id="UP001151760">
    <property type="component" value="Unassembled WGS sequence"/>
</dbReference>
<dbReference type="EMBL" id="BQNB010021237">
    <property type="protein sequence ID" value="GJU04327.1"/>
    <property type="molecule type" value="Genomic_DNA"/>
</dbReference>
<gene>
    <name evidence="1" type="ORF">Tco_1114665</name>
</gene>
<organism evidence="1 2">
    <name type="scientific">Tanacetum coccineum</name>
    <dbReference type="NCBI Taxonomy" id="301880"/>
    <lineage>
        <taxon>Eukaryota</taxon>
        <taxon>Viridiplantae</taxon>
        <taxon>Streptophyta</taxon>
        <taxon>Embryophyta</taxon>
        <taxon>Tracheophyta</taxon>
        <taxon>Spermatophyta</taxon>
        <taxon>Magnoliopsida</taxon>
        <taxon>eudicotyledons</taxon>
        <taxon>Gunneridae</taxon>
        <taxon>Pentapetalae</taxon>
        <taxon>asterids</taxon>
        <taxon>campanulids</taxon>
        <taxon>Asterales</taxon>
        <taxon>Asteraceae</taxon>
        <taxon>Asteroideae</taxon>
        <taxon>Anthemideae</taxon>
        <taxon>Anthemidinae</taxon>
        <taxon>Tanacetum</taxon>
    </lineage>
</organism>
<reference evidence="1" key="2">
    <citation type="submission" date="2022-01" db="EMBL/GenBank/DDBJ databases">
        <authorList>
            <person name="Yamashiro T."/>
            <person name="Shiraishi A."/>
            <person name="Satake H."/>
            <person name="Nakayama K."/>
        </authorList>
    </citation>
    <scope>NUCLEOTIDE SEQUENCE</scope>
</reference>
<proteinExistence type="predicted"/>